<evidence type="ECO:0008006" key="3">
    <source>
        <dbReference type="Google" id="ProtNLM"/>
    </source>
</evidence>
<dbReference type="Gene3D" id="3.40.50.1820">
    <property type="entry name" value="alpha/beta hydrolase"/>
    <property type="match status" value="1"/>
</dbReference>
<proteinExistence type="predicted"/>
<evidence type="ECO:0000313" key="2">
    <source>
        <dbReference type="Proteomes" id="UP000775547"/>
    </source>
</evidence>
<evidence type="ECO:0000313" key="1">
    <source>
        <dbReference type="EMBL" id="KAG5634550.1"/>
    </source>
</evidence>
<protein>
    <recommendedName>
        <fullName evidence="3">Alpha/beta hydrolase</fullName>
    </recommendedName>
</protein>
<reference evidence="1" key="1">
    <citation type="submission" date="2020-07" db="EMBL/GenBank/DDBJ databases">
        <authorList>
            <person name="Nieuwenhuis M."/>
            <person name="Van De Peppel L.J.J."/>
        </authorList>
    </citation>
    <scope>NUCLEOTIDE SEQUENCE</scope>
    <source>
        <strain evidence="1">AP01</strain>
        <tissue evidence="1">Mycelium</tissue>
    </source>
</reference>
<name>A0A9P7FNY5_9AGAR</name>
<dbReference type="EMBL" id="JABCKV010003693">
    <property type="protein sequence ID" value="KAG5634550.1"/>
    <property type="molecule type" value="Genomic_DNA"/>
</dbReference>
<dbReference type="InterPro" id="IPR029058">
    <property type="entry name" value="AB_hydrolase_fold"/>
</dbReference>
<keyword evidence="2" id="KW-1185">Reference proteome</keyword>
<organism evidence="1 2">
    <name type="scientific">Asterophora parasitica</name>
    <dbReference type="NCBI Taxonomy" id="117018"/>
    <lineage>
        <taxon>Eukaryota</taxon>
        <taxon>Fungi</taxon>
        <taxon>Dikarya</taxon>
        <taxon>Basidiomycota</taxon>
        <taxon>Agaricomycotina</taxon>
        <taxon>Agaricomycetes</taxon>
        <taxon>Agaricomycetidae</taxon>
        <taxon>Agaricales</taxon>
        <taxon>Tricholomatineae</taxon>
        <taxon>Lyophyllaceae</taxon>
        <taxon>Asterophora</taxon>
    </lineage>
</organism>
<accession>A0A9P7FNY5</accession>
<dbReference type="OrthoDB" id="3030685at2759"/>
<gene>
    <name evidence="1" type="ORF">DXG03_005847</name>
</gene>
<reference evidence="1" key="2">
    <citation type="submission" date="2021-10" db="EMBL/GenBank/DDBJ databases">
        <title>Phylogenomics reveals ancestral predisposition of the termite-cultivated fungus Termitomyces towards a domesticated lifestyle.</title>
        <authorList>
            <person name="Auxier B."/>
            <person name="Grum-Grzhimaylo A."/>
            <person name="Cardenas M.E."/>
            <person name="Lodge J.D."/>
            <person name="Laessoe T."/>
            <person name="Pedersen O."/>
            <person name="Smith M.E."/>
            <person name="Kuyper T.W."/>
            <person name="Franco-Molano E.A."/>
            <person name="Baroni T.J."/>
            <person name="Aanen D.K."/>
        </authorList>
    </citation>
    <scope>NUCLEOTIDE SEQUENCE</scope>
    <source>
        <strain evidence="1">AP01</strain>
        <tissue evidence="1">Mycelium</tissue>
    </source>
</reference>
<sequence>MTRIAPESYFIKQPVFFGSATQDYVCRPAFGRLATTQYTKGPLTIKEYETGHWVMWQAKEKLNQDLLEWVQAL</sequence>
<dbReference type="SUPFAM" id="SSF53474">
    <property type="entry name" value="alpha/beta-Hydrolases"/>
    <property type="match status" value="1"/>
</dbReference>
<comment type="caution">
    <text evidence="1">The sequence shown here is derived from an EMBL/GenBank/DDBJ whole genome shotgun (WGS) entry which is preliminary data.</text>
</comment>
<dbReference type="AlphaFoldDB" id="A0A9P7FNY5"/>
<dbReference type="Proteomes" id="UP000775547">
    <property type="component" value="Unassembled WGS sequence"/>
</dbReference>